<organism evidence="18 19">
    <name type="scientific">Halobacteroides halobius (strain ATCC 35273 / DSM 5150 / MD-1)</name>
    <dbReference type="NCBI Taxonomy" id="748449"/>
    <lineage>
        <taxon>Bacteria</taxon>
        <taxon>Bacillati</taxon>
        <taxon>Bacillota</taxon>
        <taxon>Clostridia</taxon>
        <taxon>Halanaerobiales</taxon>
        <taxon>Halobacteroidaceae</taxon>
        <taxon>Halobacteroides</taxon>
    </lineage>
</organism>
<dbReference type="OrthoDB" id="9805026at2"/>
<dbReference type="CDD" id="cd10845">
    <property type="entry name" value="DSRM_RNAse_III_family"/>
    <property type="match status" value="1"/>
</dbReference>
<keyword evidence="9 15" id="KW-0540">Nuclease</keyword>
<feature type="binding site" evidence="15">
    <location>
        <position position="50"/>
    </location>
    <ligand>
        <name>Mg(2+)</name>
        <dbReference type="ChEBI" id="CHEBI:18420"/>
    </ligand>
</feature>
<proteinExistence type="inferred from homology"/>
<evidence type="ECO:0000259" key="17">
    <source>
        <dbReference type="PROSITE" id="PS50142"/>
    </source>
</evidence>
<evidence type="ECO:0000256" key="3">
    <source>
        <dbReference type="ARBA" id="ARBA00010183"/>
    </source>
</evidence>
<dbReference type="InterPro" id="IPR011907">
    <property type="entry name" value="RNase_III"/>
</dbReference>
<dbReference type="CDD" id="cd00593">
    <property type="entry name" value="RIBOc"/>
    <property type="match status" value="1"/>
</dbReference>
<dbReference type="GO" id="GO:0008033">
    <property type="term" value="P:tRNA processing"/>
    <property type="evidence" value="ECO:0007669"/>
    <property type="project" value="UniProtKB-KW"/>
</dbReference>
<dbReference type="RefSeq" id="WP_015327081.1">
    <property type="nucleotide sequence ID" value="NC_019978.1"/>
</dbReference>
<dbReference type="EC" id="3.1.26.3" evidence="15"/>
<comment type="subcellular location">
    <subcellularLocation>
        <location evidence="2 15">Cytoplasm</location>
    </subcellularLocation>
</comment>
<feature type="domain" description="RNase III" evidence="17">
    <location>
        <begin position="8"/>
        <end position="137"/>
    </location>
</feature>
<keyword evidence="7 15" id="KW-0507">mRNA processing</keyword>
<comment type="similarity">
    <text evidence="3">Belongs to the ribonuclease III family.</text>
</comment>
<comment type="catalytic activity">
    <reaction evidence="1 15">
        <text>Endonucleolytic cleavage to 5'-phosphomonoester.</text>
        <dbReference type="EC" id="3.1.26.3"/>
    </reaction>
</comment>
<evidence type="ECO:0000256" key="2">
    <source>
        <dbReference type="ARBA" id="ARBA00004496"/>
    </source>
</evidence>
<evidence type="ECO:0000256" key="9">
    <source>
        <dbReference type="ARBA" id="ARBA00022722"/>
    </source>
</evidence>
<evidence type="ECO:0000313" key="19">
    <source>
        <dbReference type="Proteomes" id="UP000010880"/>
    </source>
</evidence>
<feature type="binding site" evidence="15">
    <location>
        <position position="126"/>
    </location>
    <ligand>
        <name>Mg(2+)</name>
        <dbReference type="ChEBI" id="CHEBI:18420"/>
    </ligand>
</feature>
<dbReference type="Gene3D" id="1.10.1520.10">
    <property type="entry name" value="Ribonuclease III domain"/>
    <property type="match status" value="1"/>
</dbReference>
<comment type="subunit">
    <text evidence="4 15">Homodimer.</text>
</comment>
<dbReference type="SUPFAM" id="SSF69065">
    <property type="entry name" value="RNase III domain-like"/>
    <property type="match status" value="1"/>
</dbReference>
<evidence type="ECO:0000256" key="13">
    <source>
        <dbReference type="ARBA" id="ARBA00022842"/>
    </source>
</evidence>
<evidence type="ECO:0000256" key="1">
    <source>
        <dbReference type="ARBA" id="ARBA00000109"/>
    </source>
</evidence>
<evidence type="ECO:0000256" key="15">
    <source>
        <dbReference type="HAMAP-Rule" id="MF_00104"/>
    </source>
</evidence>
<dbReference type="InterPro" id="IPR036389">
    <property type="entry name" value="RNase_III_sf"/>
</dbReference>
<dbReference type="GO" id="GO:0006364">
    <property type="term" value="P:rRNA processing"/>
    <property type="evidence" value="ECO:0007669"/>
    <property type="project" value="UniProtKB-UniRule"/>
</dbReference>
<keyword evidence="14 15" id="KW-0694">RNA-binding</keyword>
<evidence type="ECO:0000256" key="10">
    <source>
        <dbReference type="ARBA" id="ARBA00022723"/>
    </source>
</evidence>
<dbReference type="Gene3D" id="3.30.160.20">
    <property type="match status" value="1"/>
</dbReference>
<keyword evidence="15" id="KW-0699">rRNA-binding</keyword>
<dbReference type="SUPFAM" id="SSF54768">
    <property type="entry name" value="dsRNA-binding domain-like"/>
    <property type="match status" value="1"/>
</dbReference>
<dbReference type="GO" id="GO:0006397">
    <property type="term" value="P:mRNA processing"/>
    <property type="evidence" value="ECO:0007669"/>
    <property type="project" value="UniProtKB-UniRule"/>
</dbReference>
<feature type="domain" description="DRBM" evidence="16">
    <location>
        <begin position="164"/>
        <end position="232"/>
    </location>
</feature>
<evidence type="ECO:0000313" key="18">
    <source>
        <dbReference type="EMBL" id="AGB41359.1"/>
    </source>
</evidence>
<evidence type="ECO:0000256" key="8">
    <source>
        <dbReference type="ARBA" id="ARBA00022694"/>
    </source>
</evidence>
<feature type="active site" evidence="15">
    <location>
        <position position="54"/>
    </location>
</feature>
<evidence type="ECO:0000256" key="5">
    <source>
        <dbReference type="ARBA" id="ARBA00022490"/>
    </source>
</evidence>
<dbReference type="InterPro" id="IPR014720">
    <property type="entry name" value="dsRBD_dom"/>
</dbReference>
<keyword evidence="5 15" id="KW-0963">Cytoplasm</keyword>
<dbReference type="eggNOG" id="COG0571">
    <property type="taxonomic scope" value="Bacteria"/>
</dbReference>
<keyword evidence="13 15" id="KW-0460">Magnesium</keyword>
<dbReference type="GO" id="GO:0046872">
    <property type="term" value="F:metal ion binding"/>
    <property type="evidence" value="ECO:0007669"/>
    <property type="project" value="UniProtKB-KW"/>
</dbReference>
<dbReference type="NCBIfam" id="TIGR02191">
    <property type="entry name" value="RNaseIII"/>
    <property type="match status" value="1"/>
</dbReference>
<evidence type="ECO:0000256" key="14">
    <source>
        <dbReference type="ARBA" id="ARBA00022884"/>
    </source>
</evidence>
<dbReference type="InterPro" id="IPR000999">
    <property type="entry name" value="RNase_III_dom"/>
</dbReference>
<dbReference type="SMART" id="SM00535">
    <property type="entry name" value="RIBOc"/>
    <property type="match status" value="1"/>
</dbReference>
<dbReference type="PANTHER" id="PTHR11207">
    <property type="entry name" value="RIBONUCLEASE III"/>
    <property type="match status" value="1"/>
</dbReference>
<dbReference type="KEGG" id="hhl:Halha_1414"/>
<dbReference type="PROSITE" id="PS50137">
    <property type="entry name" value="DS_RBD"/>
    <property type="match status" value="1"/>
</dbReference>
<protein>
    <recommendedName>
        <fullName evidence="15">Ribonuclease 3</fullName>
        <ecNumber evidence="15">3.1.26.3</ecNumber>
    </recommendedName>
    <alternativeName>
        <fullName evidence="15">Ribonuclease III</fullName>
        <shortName evidence="15">RNase III</shortName>
    </alternativeName>
</protein>
<dbReference type="GO" id="GO:0042802">
    <property type="term" value="F:identical protein binding"/>
    <property type="evidence" value="ECO:0007669"/>
    <property type="project" value="UniProtKB-ARBA"/>
</dbReference>
<dbReference type="HAMAP" id="MF_00104">
    <property type="entry name" value="RNase_III"/>
    <property type="match status" value="1"/>
</dbReference>
<evidence type="ECO:0000256" key="4">
    <source>
        <dbReference type="ARBA" id="ARBA00011738"/>
    </source>
</evidence>
<keyword evidence="11 15" id="KW-0255">Endonuclease</keyword>
<dbReference type="FunFam" id="1.10.1520.10:FF:000001">
    <property type="entry name" value="Ribonuclease 3"/>
    <property type="match status" value="1"/>
</dbReference>
<keyword evidence="12 15" id="KW-0378">Hydrolase</keyword>
<comment type="cofactor">
    <cofactor evidence="15">
        <name>Mg(2+)</name>
        <dbReference type="ChEBI" id="CHEBI:18420"/>
    </cofactor>
</comment>
<evidence type="ECO:0000256" key="7">
    <source>
        <dbReference type="ARBA" id="ARBA00022664"/>
    </source>
</evidence>
<feature type="binding site" evidence="15">
    <location>
        <position position="123"/>
    </location>
    <ligand>
        <name>Mg(2+)</name>
        <dbReference type="ChEBI" id="CHEBI:18420"/>
    </ligand>
</feature>
<dbReference type="PROSITE" id="PS50142">
    <property type="entry name" value="RNASE_3_2"/>
    <property type="match status" value="1"/>
</dbReference>
<comment type="function">
    <text evidence="15">Digests double-stranded RNA. Involved in the processing of primary rRNA transcript to yield the immediate precursors to the large and small rRNAs (23S and 16S). Processes some mRNAs, and tRNAs when they are encoded in the rRNA operon. Processes pre-crRNA and tracrRNA of type II CRISPR loci if present in the organism.</text>
</comment>
<evidence type="ECO:0000259" key="16">
    <source>
        <dbReference type="PROSITE" id="PS50137"/>
    </source>
</evidence>
<dbReference type="GO" id="GO:0019843">
    <property type="term" value="F:rRNA binding"/>
    <property type="evidence" value="ECO:0007669"/>
    <property type="project" value="UniProtKB-KW"/>
</dbReference>
<keyword evidence="10 15" id="KW-0479">Metal-binding</keyword>
<dbReference type="Pfam" id="PF14622">
    <property type="entry name" value="Ribonucleas_3_3"/>
    <property type="match status" value="1"/>
</dbReference>
<dbReference type="Pfam" id="PF00035">
    <property type="entry name" value="dsrm"/>
    <property type="match status" value="1"/>
</dbReference>
<dbReference type="FunFam" id="3.30.160.20:FF:000003">
    <property type="entry name" value="Ribonuclease 3"/>
    <property type="match status" value="1"/>
</dbReference>
<reference evidence="19" key="1">
    <citation type="submission" date="2012-02" db="EMBL/GenBank/DDBJ databases">
        <title>The complete genome of Halobacteroides halobius DSM 5150.</title>
        <authorList>
            <person name="Lucas S."/>
            <person name="Copeland A."/>
            <person name="Lapidus A."/>
            <person name="Glavina del Rio T."/>
            <person name="Dalin E."/>
            <person name="Tice H."/>
            <person name="Bruce D."/>
            <person name="Goodwin L."/>
            <person name="Pitluck S."/>
            <person name="Peters L."/>
            <person name="Mikhailova N."/>
            <person name="Gu W."/>
            <person name="Kyrpides N."/>
            <person name="Mavromatis K."/>
            <person name="Ivanova N."/>
            <person name="Brettin T."/>
            <person name="Detter J.C."/>
            <person name="Han C."/>
            <person name="Larimer F."/>
            <person name="Land M."/>
            <person name="Hauser L."/>
            <person name="Markowitz V."/>
            <person name="Cheng J.-F."/>
            <person name="Hugenholtz P."/>
            <person name="Woyke T."/>
            <person name="Wu D."/>
            <person name="Tindall B."/>
            <person name="Pomrenke H."/>
            <person name="Brambilla E."/>
            <person name="Klenk H.-P."/>
            <person name="Eisen J.A."/>
        </authorList>
    </citation>
    <scope>NUCLEOTIDE SEQUENCE [LARGE SCALE GENOMIC DNA]</scope>
    <source>
        <strain evidence="19">ATCC 35273 / DSM 5150 / MD-1</strain>
    </source>
</reference>
<dbReference type="GO" id="GO:0010468">
    <property type="term" value="P:regulation of gene expression"/>
    <property type="evidence" value="ECO:0007669"/>
    <property type="project" value="TreeGrafter"/>
</dbReference>
<feature type="active site" evidence="15">
    <location>
        <position position="126"/>
    </location>
</feature>
<dbReference type="SMART" id="SM00358">
    <property type="entry name" value="DSRM"/>
    <property type="match status" value="1"/>
</dbReference>
<evidence type="ECO:0000256" key="12">
    <source>
        <dbReference type="ARBA" id="ARBA00022801"/>
    </source>
</evidence>
<dbReference type="STRING" id="748449.Halha_1414"/>
<gene>
    <name evidence="15" type="primary">rnc</name>
    <name evidence="18" type="ordered locus">Halha_1414</name>
</gene>
<keyword evidence="19" id="KW-1185">Reference proteome</keyword>
<keyword evidence="6 15" id="KW-0698">rRNA processing</keyword>
<name>L0KAH5_HALHC</name>
<dbReference type="AlphaFoldDB" id="L0KAH5"/>
<evidence type="ECO:0000256" key="11">
    <source>
        <dbReference type="ARBA" id="ARBA00022759"/>
    </source>
</evidence>
<dbReference type="HOGENOM" id="CLU_000907_1_3_9"/>
<dbReference type="PROSITE" id="PS00517">
    <property type="entry name" value="RNASE_3_1"/>
    <property type="match status" value="1"/>
</dbReference>
<dbReference type="PANTHER" id="PTHR11207:SF0">
    <property type="entry name" value="RIBONUCLEASE 3"/>
    <property type="match status" value="1"/>
</dbReference>
<dbReference type="Proteomes" id="UP000010880">
    <property type="component" value="Chromosome"/>
</dbReference>
<sequence length="232" mass="26252">MAANKEVLIELQQEIEVQFSDLKLLEKAITHKSYANEKQELKIKDNERLEFLGDSVLDLIISRYIFLNYPDHPEGELAKIRSVVVSAPILAEKAREIELGKYMLLGKGEEMTGGRKRDSILADGFEAVVGSIYLDQGLEASQEFILDLLVPNIKEVEQGSYVRDYKTLLQELIQKDSNLRPDYKVVEEKGPDHNKRFTVEVIFDQEILGVGVGFSKKEAEQKAAKKAIAKVK</sequence>
<dbReference type="GO" id="GO:0003725">
    <property type="term" value="F:double-stranded RNA binding"/>
    <property type="evidence" value="ECO:0007669"/>
    <property type="project" value="TreeGrafter"/>
</dbReference>
<accession>L0KAH5</accession>
<evidence type="ECO:0000256" key="6">
    <source>
        <dbReference type="ARBA" id="ARBA00022552"/>
    </source>
</evidence>
<dbReference type="EMBL" id="CP003359">
    <property type="protein sequence ID" value="AGB41359.1"/>
    <property type="molecule type" value="Genomic_DNA"/>
</dbReference>
<dbReference type="GO" id="GO:0005737">
    <property type="term" value="C:cytoplasm"/>
    <property type="evidence" value="ECO:0007669"/>
    <property type="project" value="UniProtKB-SubCell"/>
</dbReference>
<dbReference type="PATRIC" id="fig|748449.3.peg.1368"/>
<keyword evidence="8 15" id="KW-0819">tRNA processing</keyword>
<dbReference type="GO" id="GO:0004525">
    <property type="term" value="F:ribonuclease III activity"/>
    <property type="evidence" value="ECO:0007669"/>
    <property type="project" value="UniProtKB-UniRule"/>
</dbReference>